<dbReference type="PANTHER" id="PTHR46060">
    <property type="entry name" value="MARINER MOS1 TRANSPOSASE-LIKE PROTEIN"/>
    <property type="match status" value="1"/>
</dbReference>
<keyword evidence="2" id="KW-0489">Methyltransferase</keyword>
<dbReference type="AlphaFoldDB" id="E2BG93"/>
<gene>
    <name evidence="2" type="ORF">EAI_17415</name>
</gene>
<dbReference type="GO" id="GO:0032259">
    <property type="term" value="P:methylation"/>
    <property type="evidence" value="ECO:0007669"/>
    <property type="project" value="UniProtKB-KW"/>
</dbReference>
<dbReference type="GO" id="GO:0042800">
    <property type="term" value="F:histone H3K4 methyltransferase activity"/>
    <property type="evidence" value="ECO:0007669"/>
    <property type="project" value="TreeGrafter"/>
</dbReference>
<dbReference type="GO" id="GO:0000014">
    <property type="term" value="F:single-stranded DNA endodeoxyribonuclease activity"/>
    <property type="evidence" value="ECO:0007669"/>
    <property type="project" value="TreeGrafter"/>
</dbReference>
<dbReference type="GO" id="GO:0003690">
    <property type="term" value="F:double-stranded DNA binding"/>
    <property type="evidence" value="ECO:0007669"/>
    <property type="project" value="TreeGrafter"/>
</dbReference>
<dbReference type="InterPro" id="IPR052709">
    <property type="entry name" value="Transposase-MT_Hybrid"/>
</dbReference>
<keyword evidence="3" id="KW-1185">Reference proteome</keyword>
<dbReference type="Proteomes" id="UP000008237">
    <property type="component" value="Unassembled WGS sequence"/>
</dbReference>
<dbReference type="InterPro" id="IPR036388">
    <property type="entry name" value="WH-like_DNA-bd_sf"/>
</dbReference>
<dbReference type="GO" id="GO:0003697">
    <property type="term" value="F:single-stranded DNA binding"/>
    <property type="evidence" value="ECO:0007669"/>
    <property type="project" value="TreeGrafter"/>
</dbReference>
<dbReference type="GO" id="GO:0000793">
    <property type="term" value="C:condensed chromosome"/>
    <property type="evidence" value="ECO:0007669"/>
    <property type="project" value="TreeGrafter"/>
</dbReference>
<dbReference type="GO" id="GO:0031297">
    <property type="term" value="P:replication fork processing"/>
    <property type="evidence" value="ECO:0007669"/>
    <property type="project" value="TreeGrafter"/>
</dbReference>
<evidence type="ECO:0000313" key="2">
    <source>
        <dbReference type="EMBL" id="EFN85301.1"/>
    </source>
</evidence>
<name>E2BG93_HARSA</name>
<dbReference type="GO" id="GO:0044547">
    <property type="term" value="F:DNA topoisomerase binding"/>
    <property type="evidence" value="ECO:0007669"/>
    <property type="project" value="TreeGrafter"/>
</dbReference>
<dbReference type="Gene3D" id="1.10.10.1450">
    <property type="match status" value="1"/>
</dbReference>
<dbReference type="InterPro" id="IPR041426">
    <property type="entry name" value="Mos1_HTH"/>
</dbReference>
<dbReference type="GO" id="GO:0046975">
    <property type="term" value="F:histone H3K36 methyltransferase activity"/>
    <property type="evidence" value="ECO:0007669"/>
    <property type="project" value="TreeGrafter"/>
</dbReference>
<dbReference type="Gene3D" id="1.10.10.10">
    <property type="entry name" value="Winged helix-like DNA-binding domain superfamily/Winged helix DNA-binding domain"/>
    <property type="match status" value="1"/>
</dbReference>
<organism evidence="3">
    <name type="scientific">Harpegnathos saltator</name>
    <name type="common">Jerdon's jumping ant</name>
    <dbReference type="NCBI Taxonomy" id="610380"/>
    <lineage>
        <taxon>Eukaryota</taxon>
        <taxon>Metazoa</taxon>
        <taxon>Ecdysozoa</taxon>
        <taxon>Arthropoda</taxon>
        <taxon>Hexapoda</taxon>
        <taxon>Insecta</taxon>
        <taxon>Pterygota</taxon>
        <taxon>Neoptera</taxon>
        <taxon>Endopterygota</taxon>
        <taxon>Hymenoptera</taxon>
        <taxon>Apocrita</taxon>
        <taxon>Aculeata</taxon>
        <taxon>Formicoidea</taxon>
        <taxon>Formicidae</taxon>
        <taxon>Ponerinae</taxon>
        <taxon>Ponerini</taxon>
        <taxon>Harpegnathos</taxon>
    </lineage>
</organism>
<dbReference type="GO" id="GO:0015074">
    <property type="term" value="P:DNA integration"/>
    <property type="evidence" value="ECO:0007669"/>
    <property type="project" value="TreeGrafter"/>
</dbReference>
<proteinExistence type="predicted"/>
<dbReference type="GO" id="GO:0035861">
    <property type="term" value="C:site of double-strand break"/>
    <property type="evidence" value="ECO:0007669"/>
    <property type="project" value="TreeGrafter"/>
</dbReference>
<keyword evidence="2" id="KW-0808">Transferase</keyword>
<dbReference type="Pfam" id="PF17906">
    <property type="entry name" value="HTH_48"/>
    <property type="match status" value="1"/>
</dbReference>
<accession>E2BG93</accession>
<dbReference type="PANTHER" id="PTHR46060:SF2">
    <property type="entry name" value="HISTONE-LYSINE N-METHYLTRANSFERASE SETMAR"/>
    <property type="match status" value="1"/>
</dbReference>
<feature type="domain" description="Mos1 transposase HTH" evidence="1">
    <location>
        <begin position="1"/>
        <end position="47"/>
    </location>
</feature>
<dbReference type="EMBL" id="GL448116">
    <property type="protein sequence ID" value="EFN85301.1"/>
    <property type="molecule type" value="Genomic_DNA"/>
</dbReference>
<dbReference type="InParanoid" id="E2BG93"/>
<feature type="non-terminal residue" evidence="2">
    <location>
        <position position="1"/>
    </location>
</feature>
<protein>
    <submittedName>
        <fullName evidence="2">Histone-lysine N-methyltransferase SETMAR</fullName>
    </submittedName>
</protein>
<dbReference type="GO" id="GO:0044774">
    <property type="term" value="P:mitotic DNA integrity checkpoint signaling"/>
    <property type="evidence" value="ECO:0007669"/>
    <property type="project" value="TreeGrafter"/>
</dbReference>
<feature type="non-terminal residue" evidence="2">
    <location>
        <position position="96"/>
    </location>
</feature>
<evidence type="ECO:0000259" key="1">
    <source>
        <dbReference type="Pfam" id="PF17906"/>
    </source>
</evidence>
<dbReference type="GO" id="GO:0000729">
    <property type="term" value="P:DNA double-strand break processing"/>
    <property type="evidence" value="ECO:0007669"/>
    <property type="project" value="TreeGrafter"/>
</dbReference>
<dbReference type="GO" id="GO:0006303">
    <property type="term" value="P:double-strand break repair via nonhomologous end joining"/>
    <property type="evidence" value="ECO:0007669"/>
    <property type="project" value="TreeGrafter"/>
</dbReference>
<reference evidence="2 3" key="1">
    <citation type="journal article" date="2010" name="Science">
        <title>Genomic comparison of the ants Camponotus floridanus and Harpegnathos saltator.</title>
        <authorList>
            <person name="Bonasio R."/>
            <person name="Zhang G."/>
            <person name="Ye C."/>
            <person name="Mutti N.S."/>
            <person name="Fang X."/>
            <person name="Qin N."/>
            <person name="Donahue G."/>
            <person name="Yang P."/>
            <person name="Li Q."/>
            <person name="Li C."/>
            <person name="Zhang P."/>
            <person name="Huang Z."/>
            <person name="Berger S.L."/>
            <person name="Reinberg D."/>
            <person name="Wang J."/>
            <person name="Liebig J."/>
        </authorList>
    </citation>
    <scope>NUCLEOTIDE SEQUENCE [LARGE SCALE GENOMIC DNA]</scope>
    <source>
        <strain evidence="2 3">R22 G/1</strain>
    </source>
</reference>
<evidence type="ECO:0000313" key="3">
    <source>
        <dbReference type="Proteomes" id="UP000008237"/>
    </source>
</evidence>
<sequence>HLREILLRYFILKNSAIESYRSLVEHYGDNALSERSGEWFQRFKNGDYDVKDKERSGASNQFEDEKLETLLNEDPHQTLKELSESLNVDESTISKR</sequence>
<dbReference type="GO" id="GO:0005634">
    <property type="term" value="C:nucleus"/>
    <property type="evidence" value="ECO:0007669"/>
    <property type="project" value="TreeGrafter"/>
</dbReference>